<dbReference type="SUPFAM" id="SSF52540">
    <property type="entry name" value="P-loop containing nucleoside triphosphate hydrolases"/>
    <property type="match status" value="1"/>
</dbReference>
<dbReference type="Pfam" id="PF07728">
    <property type="entry name" value="AAA_5"/>
    <property type="match status" value="1"/>
</dbReference>
<dbReference type="SMART" id="SM00382">
    <property type="entry name" value="AAA"/>
    <property type="match status" value="1"/>
</dbReference>
<reference evidence="3" key="1">
    <citation type="submission" date="2018-05" db="EMBL/GenBank/DDBJ databases">
        <authorList>
            <person name="Lanie J.A."/>
            <person name="Ng W.-L."/>
            <person name="Kazmierczak K.M."/>
            <person name="Andrzejewski T.M."/>
            <person name="Davidsen T.M."/>
            <person name="Wayne K.J."/>
            <person name="Tettelin H."/>
            <person name="Glass J.I."/>
            <person name="Rusch D."/>
            <person name="Podicherti R."/>
            <person name="Tsui H.-C.T."/>
            <person name="Winkler M.E."/>
        </authorList>
    </citation>
    <scope>NUCLEOTIDE SEQUENCE</scope>
</reference>
<gene>
    <name evidence="3" type="ORF">METZ01_LOCUS87066</name>
</gene>
<protein>
    <recommendedName>
        <fullName evidence="2">AAA+ ATPase domain-containing protein</fullName>
    </recommendedName>
</protein>
<dbReference type="GO" id="GO:0016887">
    <property type="term" value="F:ATP hydrolysis activity"/>
    <property type="evidence" value="ECO:0007669"/>
    <property type="project" value="InterPro"/>
</dbReference>
<dbReference type="InterPro" id="IPR027417">
    <property type="entry name" value="P-loop_NTPase"/>
</dbReference>
<dbReference type="CDD" id="cd00009">
    <property type="entry name" value="AAA"/>
    <property type="match status" value="1"/>
</dbReference>
<dbReference type="InterPro" id="IPR041628">
    <property type="entry name" value="ChlI/MoxR_AAA_lid"/>
</dbReference>
<organism evidence="3">
    <name type="scientific">marine metagenome</name>
    <dbReference type="NCBI Taxonomy" id="408172"/>
    <lineage>
        <taxon>unclassified sequences</taxon>
        <taxon>metagenomes</taxon>
        <taxon>ecological metagenomes</taxon>
    </lineage>
</organism>
<dbReference type="PANTHER" id="PTHR32039">
    <property type="entry name" value="MAGNESIUM-CHELATASE SUBUNIT CHLI"/>
    <property type="match status" value="1"/>
</dbReference>
<dbReference type="InterPro" id="IPR045006">
    <property type="entry name" value="CHLI-like"/>
</dbReference>
<dbReference type="Gene3D" id="3.40.50.300">
    <property type="entry name" value="P-loop containing nucleotide triphosphate hydrolases"/>
    <property type="match status" value="1"/>
</dbReference>
<dbReference type="AlphaFoldDB" id="A0A381V1H1"/>
<dbReference type="GO" id="GO:0005524">
    <property type="term" value="F:ATP binding"/>
    <property type="evidence" value="ECO:0007669"/>
    <property type="project" value="InterPro"/>
</dbReference>
<dbReference type="Gene3D" id="1.10.8.80">
    <property type="entry name" value="Magnesium chelatase subunit I, C-Terminal domain"/>
    <property type="match status" value="1"/>
</dbReference>
<evidence type="ECO:0000256" key="1">
    <source>
        <dbReference type="SAM" id="MobiDB-lite"/>
    </source>
</evidence>
<dbReference type="InterPro" id="IPR003593">
    <property type="entry name" value="AAA+_ATPase"/>
</dbReference>
<accession>A0A381V1H1</accession>
<evidence type="ECO:0000313" key="3">
    <source>
        <dbReference type="EMBL" id="SVA34212.1"/>
    </source>
</evidence>
<evidence type="ECO:0000259" key="2">
    <source>
        <dbReference type="SMART" id="SM00382"/>
    </source>
</evidence>
<name>A0A381V1H1_9ZZZZ</name>
<feature type="domain" description="AAA+ ATPase" evidence="2">
    <location>
        <begin position="28"/>
        <end position="174"/>
    </location>
</feature>
<proteinExistence type="predicted"/>
<dbReference type="EMBL" id="UINC01007600">
    <property type="protein sequence ID" value="SVA34212.1"/>
    <property type="molecule type" value="Genomic_DNA"/>
</dbReference>
<dbReference type="Pfam" id="PF17863">
    <property type="entry name" value="AAA_lid_2"/>
    <property type="match status" value="1"/>
</dbReference>
<dbReference type="PANTHER" id="PTHR32039:SF9">
    <property type="entry name" value="MAGNESIUM-CHELATASE SUBUNIT CHLI-2, CHLOROPLASTIC"/>
    <property type="match status" value="1"/>
</dbReference>
<dbReference type="InterPro" id="IPR011704">
    <property type="entry name" value="ATPase_dyneun-rel_AAA"/>
</dbReference>
<sequence>MNNTFPFTAIVGLELAKRSLLFHAVDPRLGGLLLMGHRGCAKSTLARAFREILPAPIYSEMTPFVEVPLGTSEDRLLGSIDASSLLENGKWSAQSGLIEQANGGVLYIDEVNLLPDHLVDSILDSAASGQHRIERDGLSQTVNARYILIGSMNPEEGDLRPQLTDRFMHGILIHDDFSVEERREIVRVRMDFDDDPQNFLAEQQTKLEQLRSQILGVRQELKNVDISENLRTEVAQKAARLKLEGVRAELGVLRTARCAAAWRGDTTISEADLAEAWILCLGHRRTDQPPESQNSKPKIKLPKPPADDLESKRLKMPKTSFSPEEANAEEISLEGSHNLAHSELASWWKSTPKKQLSDNFVSGTSRPVPTHVSHSRLCWTSSLKASLMRGWTPGSPWHLRFRKPARRSNLWLFIDASRSTGTFGSSTSAHFLAAARNVIQTLGAKTFGSRFHVLVLQNGKIRWWIKRGTAQAVQKTLGRLTEASGKSHLTPALNQLRNAIQKQGVLEGDRVLLCSDGMLSPETEKTVSESKKRFRKALLNLSQRISTTAWLHPQLQRGMRRWLPELTEGTPVRLIALD</sequence>
<feature type="region of interest" description="Disordered" evidence="1">
    <location>
        <begin position="285"/>
        <end position="322"/>
    </location>
</feature>